<keyword evidence="3" id="KW-1185">Reference proteome</keyword>
<evidence type="ECO:0000313" key="2">
    <source>
        <dbReference type="EMBL" id="KAK4095051.1"/>
    </source>
</evidence>
<dbReference type="PANTHER" id="PTHR39474:SF1">
    <property type="entry name" value="FUNGAL SPECIFIC TRANSCRIPTION FACTOR"/>
    <property type="match status" value="1"/>
</dbReference>
<name>A0ABR0CF63_PURLI</name>
<organism evidence="2 3">
    <name type="scientific">Purpureocillium lilacinum</name>
    <name type="common">Paecilomyces lilacinus</name>
    <dbReference type="NCBI Taxonomy" id="33203"/>
    <lineage>
        <taxon>Eukaryota</taxon>
        <taxon>Fungi</taxon>
        <taxon>Dikarya</taxon>
        <taxon>Ascomycota</taxon>
        <taxon>Pezizomycotina</taxon>
        <taxon>Sordariomycetes</taxon>
        <taxon>Hypocreomycetidae</taxon>
        <taxon>Hypocreales</taxon>
        <taxon>Ophiocordycipitaceae</taxon>
        <taxon>Purpureocillium</taxon>
    </lineage>
</organism>
<evidence type="ECO:0000313" key="3">
    <source>
        <dbReference type="Proteomes" id="UP001287286"/>
    </source>
</evidence>
<feature type="compositionally biased region" description="Basic and acidic residues" evidence="1">
    <location>
        <begin position="67"/>
        <end position="79"/>
    </location>
</feature>
<feature type="compositionally biased region" description="Low complexity" evidence="1">
    <location>
        <begin position="17"/>
        <end position="66"/>
    </location>
</feature>
<gene>
    <name evidence="2" type="ORF">Purlil1_747</name>
</gene>
<dbReference type="EMBL" id="JAWRVI010000002">
    <property type="protein sequence ID" value="KAK4095051.1"/>
    <property type="molecule type" value="Genomic_DNA"/>
</dbReference>
<proteinExistence type="predicted"/>
<dbReference type="Proteomes" id="UP001287286">
    <property type="component" value="Unassembled WGS sequence"/>
</dbReference>
<evidence type="ECO:0000256" key="1">
    <source>
        <dbReference type="SAM" id="MobiDB-lite"/>
    </source>
</evidence>
<reference evidence="2 3" key="1">
    <citation type="journal article" date="2024" name="Microbiol. Resour. Announc.">
        <title>Genome annotations for the ascomycete fungi Trichoderma harzianum, Trichoderma aggressivum, and Purpureocillium lilacinum.</title>
        <authorList>
            <person name="Beijen E.P.W."/>
            <person name="Ohm R.A."/>
        </authorList>
    </citation>
    <scope>NUCLEOTIDE SEQUENCE [LARGE SCALE GENOMIC DNA]</scope>
    <source>
        <strain evidence="2 3">CBS 150709</strain>
    </source>
</reference>
<protein>
    <recommendedName>
        <fullName evidence="4">Fungal specific transcription factor domain-containing protein</fullName>
    </recommendedName>
</protein>
<sequence length="172" mass="18116">MSQIARHAARTTIARLSRARPVTARAAAPSASLLSLVNMSSRTTSREASTASWSSSSSQQQQQPAQPEKDTEQGQDERPAGTAAADKALPAPGEGSDVTTLDVSGEGTTVKLGALGPLVVNQDGTMSRISNWAEMTDIERQNTLRILGKRNKLRLATLRESQNGGDGSSSNN</sequence>
<evidence type="ECO:0008006" key="4">
    <source>
        <dbReference type="Google" id="ProtNLM"/>
    </source>
</evidence>
<comment type="caution">
    <text evidence="2">The sequence shown here is derived from an EMBL/GenBank/DDBJ whole genome shotgun (WGS) entry which is preliminary data.</text>
</comment>
<feature type="region of interest" description="Disordered" evidence="1">
    <location>
        <begin position="17"/>
        <end position="103"/>
    </location>
</feature>
<accession>A0ABR0CF63</accession>
<dbReference type="PANTHER" id="PTHR39474">
    <property type="entry name" value="UNNAMED PRODUCT"/>
    <property type="match status" value="1"/>
</dbReference>